<dbReference type="Proteomes" id="UP001214043">
    <property type="component" value="Chromosome"/>
</dbReference>
<evidence type="ECO:0000256" key="1">
    <source>
        <dbReference type="SAM" id="MobiDB-lite"/>
    </source>
</evidence>
<evidence type="ECO:0000256" key="2">
    <source>
        <dbReference type="SAM" id="SignalP"/>
    </source>
</evidence>
<dbReference type="Gene3D" id="2.60.40.10">
    <property type="entry name" value="Immunoglobulins"/>
    <property type="match status" value="1"/>
</dbReference>
<dbReference type="InterPro" id="IPR035986">
    <property type="entry name" value="PKD_dom_sf"/>
</dbReference>
<reference evidence="4" key="1">
    <citation type="submission" date="2023-02" db="EMBL/GenBank/DDBJ databases">
        <title>Genome sequence of Hyphococcus flavus.</title>
        <authorList>
            <person name="Rong J.-C."/>
            <person name="Zhao Q."/>
            <person name="Yi M."/>
            <person name="Wu J.-Y."/>
        </authorList>
    </citation>
    <scope>NUCLEOTIDE SEQUENCE</scope>
    <source>
        <strain evidence="4">MCCC 1K03223</strain>
    </source>
</reference>
<dbReference type="SUPFAM" id="SSF49299">
    <property type="entry name" value="PKD domain"/>
    <property type="match status" value="1"/>
</dbReference>
<feature type="region of interest" description="Disordered" evidence="1">
    <location>
        <begin position="108"/>
        <end position="152"/>
    </location>
</feature>
<dbReference type="InterPro" id="IPR013783">
    <property type="entry name" value="Ig-like_fold"/>
</dbReference>
<feature type="compositionally biased region" description="Polar residues" evidence="1">
    <location>
        <begin position="124"/>
        <end position="135"/>
    </location>
</feature>
<dbReference type="EMBL" id="CP118166">
    <property type="protein sequence ID" value="WDI32696.1"/>
    <property type="molecule type" value="Genomic_DNA"/>
</dbReference>
<feature type="chain" id="PRO_5042166359" description="PKD domain-containing protein" evidence="2">
    <location>
        <begin position="21"/>
        <end position="301"/>
    </location>
</feature>
<name>A0AAF0CFQ7_9PROT</name>
<evidence type="ECO:0000313" key="5">
    <source>
        <dbReference type="Proteomes" id="UP001214043"/>
    </source>
</evidence>
<gene>
    <name evidence="4" type="ORF">PUV54_05735</name>
</gene>
<dbReference type="KEGG" id="hfl:PUV54_05735"/>
<dbReference type="AlphaFoldDB" id="A0AAF0CFQ7"/>
<evidence type="ECO:0000259" key="3">
    <source>
        <dbReference type="PROSITE" id="PS50093"/>
    </source>
</evidence>
<proteinExistence type="predicted"/>
<organism evidence="4 5">
    <name type="scientific">Hyphococcus flavus</name>
    <dbReference type="NCBI Taxonomy" id="1866326"/>
    <lineage>
        <taxon>Bacteria</taxon>
        <taxon>Pseudomonadati</taxon>
        <taxon>Pseudomonadota</taxon>
        <taxon>Alphaproteobacteria</taxon>
        <taxon>Parvularculales</taxon>
        <taxon>Parvularculaceae</taxon>
        <taxon>Hyphococcus</taxon>
    </lineage>
</organism>
<sequence>MHRSSSLLFTAACLASPAAAQTIANVTAAPSEAEIGEDVTIIVTRSGVVDCSAQIVFGDGSPPQSFTLTDQPEEFTHAYDAAGEYTVTASAGRGVIACQGEAADTVSITSGRSGGSWKDDLQTSEDYQGPTPNRNGSRRTPPLPPPKSLEDTPLYDVLNETRVLLSSDPGVSVLECGTDGNQNACNAFYHYAEDCVGGEEFFSPTQGVAIYGLHKNCGSAGYDTGTDRYQISLKNGWYISKVVEVLINPSSSDDTATVSPIPAGVGVSDAVITADWSASPADEISYWVRIEITGPKDKSPF</sequence>
<keyword evidence="2" id="KW-0732">Signal</keyword>
<accession>A0AAF0CFQ7</accession>
<feature type="signal peptide" evidence="2">
    <location>
        <begin position="1"/>
        <end position="20"/>
    </location>
</feature>
<dbReference type="RefSeq" id="WP_274494635.1">
    <property type="nucleotide sequence ID" value="NZ_CP118166.1"/>
</dbReference>
<dbReference type="InterPro" id="IPR000601">
    <property type="entry name" value="PKD_dom"/>
</dbReference>
<evidence type="ECO:0000313" key="4">
    <source>
        <dbReference type="EMBL" id="WDI32696.1"/>
    </source>
</evidence>
<keyword evidence="5" id="KW-1185">Reference proteome</keyword>
<dbReference type="PROSITE" id="PS50093">
    <property type="entry name" value="PKD"/>
    <property type="match status" value="1"/>
</dbReference>
<protein>
    <recommendedName>
        <fullName evidence="3">PKD domain-containing protein</fullName>
    </recommendedName>
</protein>
<feature type="domain" description="PKD" evidence="3">
    <location>
        <begin position="57"/>
        <end position="91"/>
    </location>
</feature>